<evidence type="ECO:0000313" key="1">
    <source>
        <dbReference type="EMBL" id="MDP9823380.1"/>
    </source>
</evidence>
<comment type="caution">
    <text evidence="1">The sequence shown here is derived from an EMBL/GenBank/DDBJ whole genome shotgun (WGS) entry which is preliminary data.</text>
</comment>
<dbReference type="Proteomes" id="UP001240447">
    <property type="component" value="Unassembled WGS sequence"/>
</dbReference>
<organism evidence="1 2">
    <name type="scientific">Nocardioides massiliensis</name>
    <dbReference type="NCBI Taxonomy" id="1325935"/>
    <lineage>
        <taxon>Bacteria</taxon>
        <taxon>Bacillati</taxon>
        <taxon>Actinomycetota</taxon>
        <taxon>Actinomycetes</taxon>
        <taxon>Propionibacteriales</taxon>
        <taxon>Nocardioidaceae</taxon>
        <taxon>Nocardioides</taxon>
    </lineage>
</organism>
<gene>
    <name evidence="1" type="ORF">J2S59_003189</name>
</gene>
<reference evidence="1 2" key="1">
    <citation type="submission" date="2023-07" db="EMBL/GenBank/DDBJ databases">
        <title>Sequencing the genomes of 1000 actinobacteria strains.</title>
        <authorList>
            <person name="Klenk H.-P."/>
        </authorList>
    </citation>
    <scope>NUCLEOTIDE SEQUENCE [LARGE SCALE GENOMIC DNA]</scope>
    <source>
        <strain evidence="1 2">GD13</strain>
    </source>
</reference>
<evidence type="ECO:0000313" key="2">
    <source>
        <dbReference type="Proteomes" id="UP001240447"/>
    </source>
</evidence>
<accession>A0ABT9NTL2</accession>
<protein>
    <submittedName>
        <fullName evidence="1">Uncharacterized protein</fullName>
    </submittedName>
</protein>
<dbReference type="EMBL" id="JAUSQM010000001">
    <property type="protein sequence ID" value="MDP9823380.1"/>
    <property type="molecule type" value="Genomic_DNA"/>
</dbReference>
<dbReference type="RefSeq" id="WP_068117345.1">
    <property type="nucleotide sequence ID" value="NZ_CCXJ01000083.1"/>
</dbReference>
<name>A0ABT9NTL2_9ACTN</name>
<sequence>MTQNNGQSEDSEDVSVGIAVRFVENLQVMPFGGDDHAGINLEFVDHSETPAVDDEWGLDNDTDFGLKLSISNLDPETAAQLLLAAAQFLQDTEWEEVESTS</sequence>
<keyword evidence="2" id="KW-1185">Reference proteome</keyword>
<proteinExistence type="predicted"/>